<feature type="compositionally biased region" description="Basic residues" evidence="1">
    <location>
        <begin position="68"/>
        <end position="79"/>
    </location>
</feature>
<dbReference type="Proteomes" id="UP001530400">
    <property type="component" value="Unassembled WGS sequence"/>
</dbReference>
<keyword evidence="3" id="KW-1185">Reference proteome</keyword>
<reference evidence="2 3" key="1">
    <citation type="submission" date="2024-10" db="EMBL/GenBank/DDBJ databases">
        <title>Updated reference genomes for cyclostephanoid diatoms.</title>
        <authorList>
            <person name="Roberts W.R."/>
            <person name="Alverson A.J."/>
        </authorList>
    </citation>
    <scope>NUCLEOTIDE SEQUENCE [LARGE SCALE GENOMIC DNA]</scope>
    <source>
        <strain evidence="2 3">AJA010-31</strain>
    </source>
</reference>
<evidence type="ECO:0000313" key="2">
    <source>
        <dbReference type="EMBL" id="KAL3795795.1"/>
    </source>
</evidence>
<evidence type="ECO:0000256" key="1">
    <source>
        <dbReference type="SAM" id="MobiDB-lite"/>
    </source>
</evidence>
<organism evidence="2 3">
    <name type="scientific">Cyclotella atomus</name>
    <dbReference type="NCBI Taxonomy" id="382360"/>
    <lineage>
        <taxon>Eukaryota</taxon>
        <taxon>Sar</taxon>
        <taxon>Stramenopiles</taxon>
        <taxon>Ochrophyta</taxon>
        <taxon>Bacillariophyta</taxon>
        <taxon>Coscinodiscophyceae</taxon>
        <taxon>Thalassiosirophycidae</taxon>
        <taxon>Stephanodiscales</taxon>
        <taxon>Stephanodiscaceae</taxon>
        <taxon>Cyclotella</taxon>
    </lineage>
</organism>
<name>A0ABD3QCC8_9STRA</name>
<comment type="caution">
    <text evidence="2">The sequence shown here is derived from an EMBL/GenBank/DDBJ whole genome shotgun (WGS) entry which is preliminary data.</text>
</comment>
<feature type="region of interest" description="Disordered" evidence="1">
    <location>
        <begin position="1"/>
        <end position="24"/>
    </location>
</feature>
<evidence type="ECO:0000313" key="3">
    <source>
        <dbReference type="Proteomes" id="UP001530400"/>
    </source>
</evidence>
<protein>
    <submittedName>
        <fullName evidence="2">Uncharacterized protein</fullName>
    </submittedName>
</protein>
<dbReference type="AlphaFoldDB" id="A0ABD3QCC8"/>
<accession>A0ABD3QCC8</accession>
<dbReference type="EMBL" id="JALLPJ020000311">
    <property type="protein sequence ID" value="KAL3795795.1"/>
    <property type="molecule type" value="Genomic_DNA"/>
</dbReference>
<feature type="region of interest" description="Disordered" evidence="1">
    <location>
        <begin position="53"/>
        <end position="119"/>
    </location>
</feature>
<sequence length="239" mass="26196">MSIAPVDNAAAFGGKGNNNDMNHRLARDRSYSDAHCLFDKKSGDAASRLFLLASADGETDVKEGTGRAKTHHHGMNRPRSKSESEYRPSHLKKKHPHRKQPSGPHSPHHGPRPCSPKNLVHPTSCGKMWIRPVPLLGKAGRSSPPQLRYENLPHSSPFTSSQSIPHVREVSQSPPDEAEMDISIPMLYASPSSSFDAYNKEKPVAFGESGKPIKPIAMFRHESPTDTAAAGGKPFQWQC</sequence>
<proteinExistence type="predicted"/>
<feature type="compositionally biased region" description="Basic residues" evidence="1">
    <location>
        <begin position="89"/>
        <end position="111"/>
    </location>
</feature>
<gene>
    <name evidence="2" type="ORF">ACHAWO_005850</name>
</gene>